<dbReference type="InterPro" id="IPR012340">
    <property type="entry name" value="NA-bd_OB-fold"/>
</dbReference>
<dbReference type="GO" id="GO:0004519">
    <property type="term" value="F:endonuclease activity"/>
    <property type="evidence" value="ECO:0007669"/>
    <property type="project" value="UniProtKB-KW"/>
</dbReference>
<dbReference type="GO" id="GO:0046872">
    <property type="term" value="F:metal ion binding"/>
    <property type="evidence" value="ECO:0007669"/>
    <property type="project" value="UniProtKB-KW"/>
</dbReference>
<sequence length="497" mass="56731">MSEEVLINVTPRETRVAVVENGVLQEVIVERVSKRGLVGNIYKGRVCRVLPGMQAAFVDVGLERAAFLHASDINLPPPQSNNNISEILHEGQNLLVQVIKNPLGTKGARLTTQISIPSRYLVFLPDIEPNIGVSQRIIGTERERLLMTVKHYMETGKLWEEIDEQAPKAGERFKCGFIIRTAADGVEEDTLQADMEFLSRIWKSIQIKAREAKPASLVYEDFPLKIRTMRDMSGMNMTRVLVDSRSSFLEMTAFAEEFIPDIHPLLEYYTGERPIFDLYNVEEEITVALKRHIELKSGGYLIIEQTEAMTTIDVNTGKFVGHRNLEETIYKTNLEATQAIVRQIRLRNLGGIIILDLIDMVDSEHRRQVLRSLEKHLEKDHAKTHISDISALGLVQMTRKRTRESLEHILCDVCPTCNGRGTVKSAETICYEILREITREARQFDAQNFLVYASEEVVDLLIEESETIEQLEHFIDGSIRFQIEPHYIQEQYDIVLA</sequence>
<evidence type="ECO:0000256" key="1">
    <source>
        <dbReference type="ARBA" id="ARBA00001946"/>
    </source>
</evidence>
<evidence type="ECO:0000256" key="12">
    <source>
        <dbReference type="ARBA" id="ARBA00022759"/>
    </source>
</evidence>
<dbReference type="SMART" id="SM00316">
    <property type="entry name" value="S1"/>
    <property type="match status" value="1"/>
</dbReference>
<keyword evidence="9" id="KW-0540">Nuclease</keyword>
<dbReference type="CDD" id="cd04453">
    <property type="entry name" value="S1_RNase_E"/>
    <property type="match status" value="1"/>
</dbReference>
<keyword evidence="13 17" id="KW-0378">Hydrolase</keyword>
<proteinExistence type="inferred from homology"/>
<evidence type="ECO:0000256" key="4">
    <source>
        <dbReference type="ARBA" id="ARBA00017719"/>
    </source>
</evidence>
<dbReference type="RefSeq" id="WP_103921828.1">
    <property type="nucleotide sequence ID" value="NZ_FMSV02000546.1"/>
</dbReference>
<dbReference type="GO" id="GO:0006364">
    <property type="term" value="P:rRNA processing"/>
    <property type="evidence" value="ECO:0007669"/>
    <property type="project" value="UniProtKB-KW"/>
</dbReference>
<evidence type="ECO:0000259" key="16">
    <source>
        <dbReference type="PROSITE" id="PS50126"/>
    </source>
</evidence>
<dbReference type="Gene3D" id="3.40.1260.20">
    <property type="entry name" value="Ribonuclease E, catalytic domain"/>
    <property type="match status" value="1"/>
</dbReference>
<keyword evidence="7" id="KW-0820">tRNA-binding</keyword>
<dbReference type="InterPro" id="IPR003029">
    <property type="entry name" value="S1_domain"/>
</dbReference>
<dbReference type="Pfam" id="PF20833">
    <property type="entry name" value="RNase_E_G_Thio"/>
    <property type="match status" value="1"/>
</dbReference>
<dbReference type="PANTHER" id="PTHR30001:SF0">
    <property type="entry name" value="RIBONUCLEASE G"/>
    <property type="match status" value="1"/>
</dbReference>
<keyword evidence="10" id="KW-0479">Metal-binding</keyword>
<comment type="subcellular location">
    <subcellularLocation>
        <location evidence="2">Cytoplasm</location>
    </subcellularLocation>
</comment>
<evidence type="ECO:0000256" key="3">
    <source>
        <dbReference type="ARBA" id="ARBA00005663"/>
    </source>
</evidence>
<evidence type="ECO:0000256" key="11">
    <source>
        <dbReference type="ARBA" id="ARBA00022730"/>
    </source>
</evidence>
<dbReference type="GO" id="GO:0019843">
    <property type="term" value="F:rRNA binding"/>
    <property type="evidence" value="ECO:0007669"/>
    <property type="project" value="UniProtKB-KW"/>
</dbReference>
<evidence type="ECO:0000256" key="14">
    <source>
        <dbReference type="ARBA" id="ARBA00022842"/>
    </source>
</evidence>
<dbReference type="Pfam" id="PF10150">
    <property type="entry name" value="RNase_E_G"/>
    <property type="match status" value="1"/>
</dbReference>
<dbReference type="Pfam" id="PF00575">
    <property type="entry name" value="S1"/>
    <property type="match status" value="1"/>
</dbReference>
<dbReference type="PANTHER" id="PTHR30001">
    <property type="entry name" value="RIBONUCLEASE"/>
    <property type="match status" value="1"/>
</dbReference>
<dbReference type="OrthoDB" id="9804278at2"/>
<organism evidence="17 18">
    <name type="scientific">Candidatus Venteria ishoeyi</name>
    <dbReference type="NCBI Taxonomy" id="1899563"/>
    <lineage>
        <taxon>Bacteria</taxon>
        <taxon>Pseudomonadati</taxon>
        <taxon>Pseudomonadota</taxon>
        <taxon>Gammaproteobacteria</taxon>
        <taxon>Thiotrichales</taxon>
        <taxon>Thiotrichaceae</taxon>
        <taxon>Venteria</taxon>
    </lineage>
</organism>
<evidence type="ECO:0000256" key="9">
    <source>
        <dbReference type="ARBA" id="ARBA00022722"/>
    </source>
</evidence>
<dbReference type="InterPro" id="IPR048583">
    <property type="entry name" value="RNase_E_G_thioredoxin-like"/>
</dbReference>
<dbReference type="NCBIfam" id="NF008689">
    <property type="entry name" value="PRK11712.1"/>
    <property type="match status" value="1"/>
</dbReference>
<evidence type="ECO:0000256" key="2">
    <source>
        <dbReference type="ARBA" id="ARBA00004496"/>
    </source>
</evidence>
<evidence type="ECO:0000256" key="8">
    <source>
        <dbReference type="ARBA" id="ARBA00022694"/>
    </source>
</evidence>
<evidence type="ECO:0000313" key="18">
    <source>
        <dbReference type="Proteomes" id="UP000236724"/>
    </source>
</evidence>
<dbReference type="GO" id="GO:0016787">
    <property type="term" value="F:hydrolase activity"/>
    <property type="evidence" value="ECO:0007669"/>
    <property type="project" value="UniProtKB-KW"/>
</dbReference>
<dbReference type="InterPro" id="IPR019307">
    <property type="entry name" value="RNA-bd_AU-1/RNase_E/G"/>
</dbReference>
<gene>
    <name evidence="17" type="primary">rng</name>
    <name evidence="17" type="ORF">MBHS_04157</name>
</gene>
<dbReference type="Proteomes" id="UP000236724">
    <property type="component" value="Unassembled WGS sequence"/>
</dbReference>
<dbReference type="GO" id="GO:0005737">
    <property type="term" value="C:cytoplasm"/>
    <property type="evidence" value="ECO:0007669"/>
    <property type="project" value="UniProtKB-SubCell"/>
</dbReference>
<evidence type="ECO:0000256" key="10">
    <source>
        <dbReference type="ARBA" id="ARBA00022723"/>
    </source>
</evidence>
<dbReference type="SUPFAM" id="SSF50249">
    <property type="entry name" value="Nucleic acid-binding proteins"/>
    <property type="match status" value="1"/>
</dbReference>
<dbReference type="NCBIfam" id="TIGR00757">
    <property type="entry name" value="RNaseEG"/>
    <property type="match status" value="1"/>
</dbReference>
<dbReference type="PROSITE" id="PS50126">
    <property type="entry name" value="S1"/>
    <property type="match status" value="1"/>
</dbReference>
<dbReference type="InterPro" id="IPR004659">
    <property type="entry name" value="RNase_E/G"/>
</dbReference>
<evidence type="ECO:0000256" key="7">
    <source>
        <dbReference type="ARBA" id="ARBA00022555"/>
    </source>
</evidence>
<dbReference type="GO" id="GO:0008033">
    <property type="term" value="P:tRNA processing"/>
    <property type="evidence" value="ECO:0007669"/>
    <property type="project" value="UniProtKB-KW"/>
</dbReference>
<evidence type="ECO:0000256" key="5">
    <source>
        <dbReference type="ARBA" id="ARBA00022490"/>
    </source>
</evidence>
<evidence type="ECO:0000256" key="6">
    <source>
        <dbReference type="ARBA" id="ARBA00022552"/>
    </source>
</evidence>
<comment type="cofactor">
    <cofactor evidence="1">
        <name>Mg(2+)</name>
        <dbReference type="ChEBI" id="CHEBI:18420"/>
    </cofactor>
</comment>
<keyword evidence="14" id="KW-0460">Magnesium</keyword>
<dbReference type="GO" id="GO:0004540">
    <property type="term" value="F:RNA nuclease activity"/>
    <property type="evidence" value="ECO:0007669"/>
    <property type="project" value="InterPro"/>
</dbReference>
<keyword evidence="11" id="KW-0699">rRNA-binding</keyword>
<accession>A0A1H6FGI0</accession>
<keyword evidence="15" id="KW-0694">RNA-binding</keyword>
<feature type="domain" description="S1 motif" evidence="16">
    <location>
        <begin position="39"/>
        <end position="113"/>
    </location>
</feature>
<dbReference type="GO" id="GO:0000049">
    <property type="term" value="F:tRNA binding"/>
    <property type="evidence" value="ECO:0007669"/>
    <property type="project" value="UniProtKB-KW"/>
</dbReference>
<protein>
    <recommendedName>
        <fullName evidence="4">Ribonuclease G</fullName>
    </recommendedName>
</protein>
<name>A0A1H6FGI0_9GAMM</name>
<dbReference type="EMBL" id="FMSV02000546">
    <property type="protein sequence ID" value="SEH08266.1"/>
    <property type="molecule type" value="Genomic_DNA"/>
</dbReference>
<evidence type="ECO:0000256" key="13">
    <source>
        <dbReference type="ARBA" id="ARBA00022801"/>
    </source>
</evidence>
<keyword evidence="6" id="KW-0698">rRNA processing</keyword>
<dbReference type="AlphaFoldDB" id="A0A1H6FGI0"/>
<keyword evidence="18" id="KW-1185">Reference proteome</keyword>
<evidence type="ECO:0000313" key="17">
    <source>
        <dbReference type="EMBL" id="SEH08266.1"/>
    </source>
</evidence>
<dbReference type="Gene3D" id="2.40.50.140">
    <property type="entry name" value="Nucleic acid-binding proteins"/>
    <property type="match status" value="1"/>
</dbReference>
<evidence type="ECO:0000256" key="15">
    <source>
        <dbReference type="ARBA" id="ARBA00022884"/>
    </source>
</evidence>
<keyword evidence="12" id="KW-0255">Endonuclease</keyword>
<comment type="similarity">
    <text evidence="3">Belongs to the RNase E/G family. RNase G subfamily.</text>
</comment>
<reference evidence="17 18" key="1">
    <citation type="submission" date="2016-10" db="EMBL/GenBank/DDBJ databases">
        <authorList>
            <person name="de Groot N.N."/>
        </authorList>
    </citation>
    <scope>NUCLEOTIDE SEQUENCE [LARGE SCALE GENOMIC DNA]</scope>
    <source>
        <strain evidence="17">MBHS1</strain>
    </source>
</reference>
<keyword evidence="8" id="KW-0819">tRNA processing</keyword>
<keyword evidence="5" id="KW-0963">Cytoplasm</keyword>